<dbReference type="InterPro" id="IPR008920">
    <property type="entry name" value="TF_FadR/GntR_C"/>
</dbReference>
<evidence type="ECO:0000259" key="4">
    <source>
        <dbReference type="PROSITE" id="PS50949"/>
    </source>
</evidence>
<dbReference type="GO" id="GO:0003677">
    <property type="term" value="F:DNA binding"/>
    <property type="evidence" value="ECO:0007669"/>
    <property type="project" value="UniProtKB-KW"/>
</dbReference>
<dbReference type="PANTHER" id="PTHR43537">
    <property type="entry name" value="TRANSCRIPTIONAL REGULATOR, GNTR FAMILY"/>
    <property type="match status" value="1"/>
</dbReference>
<dbReference type="RefSeq" id="WP_137336184.1">
    <property type="nucleotide sequence ID" value="NZ_CP040078.1"/>
</dbReference>
<dbReference type="Proteomes" id="UP000298656">
    <property type="component" value="Chromosome 2"/>
</dbReference>
<dbReference type="EMBL" id="CP040078">
    <property type="protein sequence ID" value="QCP53414.1"/>
    <property type="molecule type" value="Genomic_DNA"/>
</dbReference>
<evidence type="ECO:0000256" key="2">
    <source>
        <dbReference type="ARBA" id="ARBA00023125"/>
    </source>
</evidence>
<dbReference type="AlphaFoldDB" id="A0A4P8J178"/>
<dbReference type="OrthoDB" id="9799812at2"/>
<reference evidence="5 6" key="1">
    <citation type="submission" date="2019-05" db="EMBL/GenBank/DDBJ databases">
        <title>Burkholderia sp. DHOD12, isolated from subtropical forest soil.</title>
        <authorList>
            <person name="Gao Z.-H."/>
            <person name="Qiu L.-H."/>
        </authorList>
    </citation>
    <scope>NUCLEOTIDE SEQUENCE [LARGE SCALE GENOMIC DNA]</scope>
    <source>
        <strain evidence="5 6">DHOD12</strain>
    </source>
</reference>
<dbReference type="PROSITE" id="PS50949">
    <property type="entry name" value="HTH_GNTR"/>
    <property type="match status" value="1"/>
</dbReference>
<feature type="domain" description="HTH gntR-type" evidence="4">
    <location>
        <begin position="11"/>
        <end position="79"/>
    </location>
</feature>
<protein>
    <submittedName>
        <fullName evidence="5">GntR family transcriptional regulator</fullName>
    </submittedName>
</protein>
<dbReference type="Pfam" id="PF07729">
    <property type="entry name" value="FCD"/>
    <property type="match status" value="1"/>
</dbReference>
<evidence type="ECO:0000313" key="6">
    <source>
        <dbReference type="Proteomes" id="UP000298656"/>
    </source>
</evidence>
<dbReference type="Gene3D" id="1.20.120.530">
    <property type="entry name" value="GntR ligand-binding domain-like"/>
    <property type="match status" value="1"/>
</dbReference>
<dbReference type="InterPro" id="IPR036390">
    <property type="entry name" value="WH_DNA-bd_sf"/>
</dbReference>
<dbReference type="Pfam" id="PF00392">
    <property type="entry name" value="GntR"/>
    <property type="match status" value="1"/>
</dbReference>
<dbReference type="Gene3D" id="1.10.10.10">
    <property type="entry name" value="Winged helix-like DNA-binding domain superfamily/Winged helix DNA-binding domain"/>
    <property type="match status" value="1"/>
</dbReference>
<dbReference type="SUPFAM" id="SSF48008">
    <property type="entry name" value="GntR ligand-binding domain-like"/>
    <property type="match status" value="1"/>
</dbReference>
<dbReference type="PANTHER" id="PTHR43537:SF24">
    <property type="entry name" value="GLUCONATE OPERON TRANSCRIPTIONAL REPRESSOR"/>
    <property type="match status" value="1"/>
</dbReference>
<evidence type="ECO:0000256" key="3">
    <source>
        <dbReference type="ARBA" id="ARBA00023163"/>
    </source>
</evidence>
<sequence length="218" mass="23950">MTAAPQKLRRSTLAVDAYVAVRDLLLDGDRYAPGDKISVEELAGDLGVSRSPVWSAVARLEAEGIVEVTPRQGVFLIAFEPARLATVFEAREALEGMAARLAARRISSDELAALADSIDRQSTAIQEQNRTAYDQANLQFHHGLLDAAQSPAIKKTLSALYAQTRAMCGKRATSFDELQANRDEHDAILRALQARDEEEAERTARRHVAELLKKLLQS</sequence>
<dbReference type="InterPro" id="IPR000524">
    <property type="entry name" value="Tscrpt_reg_HTH_GntR"/>
</dbReference>
<evidence type="ECO:0000256" key="1">
    <source>
        <dbReference type="ARBA" id="ARBA00023015"/>
    </source>
</evidence>
<dbReference type="SMART" id="SM00895">
    <property type="entry name" value="FCD"/>
    <property type="match status" value="1"/>
</dbReference>
<dbReference type="SMART" id="SM00345">
    <property type="entry name" value="HTH_GNTR"/>
    <property type="match status" value="1"/>
</dbReference>
<dbReference type="KEGG" id="tvl:FAZ95_30650"/>
<dbReference type="GO" id="GO:0003700">
    <property type="term" value="F:DNA-binding transcription factor activity"/>
    <property type="evidence" value="ECO:0007669"/>
    <property type="project" value="InterPro"/>
</dbReference>
<dbReference type="SUPFAM" id="SSF46785">
    <property type="entry name" value="Winged helix' DNA-binding domain"/>
    <property type="match status" value="1"/>
</dbReference>
<proteinExistence type="predicted"/>
<dbReference type="InterPro" id="IPR036388">
    <property type="entry name" value="WH-like_DNA-bd_sf"/>
</dbReference>
<keyword evidence="3" id="KW-0804">Transcription</keyword>
<organism evidence="5 6">
    <name type="scientific">Trinickia violacea</name>
    <dbReference type="NCBI Taxonomy" id="2571746"/>
    <lineage>
        <taxon>Bacteria</taxon>
        <taxon>Pseudomonadati</taxon>
        <taxon>Pseudomonadota</taxon>
        <taxon>Betaproteobacteria</taxon>
        <taxon>Burkholderiales</taxon>
        <taxon>Burkholderiaceae</taxon>
        <taxon>Trinickia</taxon>
    </lineage>
</organism>
<name>A0A4P8J178_9BURK</name>
<dbReference type="InterPro" id="IPR011711">
    <property type="entry name" value="GntR_C"/>
</dbReference>
<keyword evidence="6" id="KW-1185">Reference proteome</keyword>
<keyword evidence="2" id="KW-0238">DNA-binding</keyword>
<keyword evidence="1" id="KW-0805">Transcription regulation</keyword>
<evidence type="ECO:0000313" key="5">
    <source>
        <dbReference type="EMBL" id="QCP53414.1"/>
    </source>
</evidence>
<gene>
    <name evidence="5" type="ORF">FAZ95_30650</name>
</gene>
<accession>A0A4P8J178</accession>